<proteinExistence type="predicted"/>
<evidence type="ECO:0000313" key="2">
    <source>
        <dbReference type="Proteomes" id="UP001501423"/>
    </source>
</evidence>
<accession>A0ABN3WIE6</accession>
<dbReference type="EMBL" id="BAAAVA010000009">
    <property type="protein sequence ID" value="GAA2915443.1"/>
    <property type="molecule type" value="Genomic_DNA"/>
</dbReference>
<evidence type="ECO:0000313" key="1">
    <source>
        <dbReference type="EMBL" id="GAA2915443.1"/>
    </source>
</evidence>
<comment type="caution">
    <text evidence="1">The sequence shown here is derived from an EMBL/GenBank/DDBJ whole genome shotgun (WGS) entry which is preliminary data.</text>
</comment>
<keyword evidence="2" id="KW-1185">Reference proteome</keyword>
<name>A0ABN3WIE6_9ACTN</name>
<protein>
    <recommendedName>
        <fullName evidence="3">Transposase</fullName>
    </recommendedName>
</protein>
<sequence>MAVPAQEELAGGAVPVAVEDVVQAVLFHSRVHALLALLFRPVAFLLFLRVEGRLHRLLCSGQKAQEKEEREKRGAKYRTDHGQRRSAGRAERWITRGVQYIGRRLQDFSDPAPFACFGADAKVFRDYALFAPACHVKDLLADADPDRSTESISCAESGRWSERTVVLVLVESCRVCVQVRKEWKHGGSYKGGPCRH</sequence>
<organism evidence="1 2">
    <name type="scientific">Streptomyces erythrogriseus</name>
    <dbReference type="NCBI Taxonomy" id="284027"/>
    <lineage>
        <taxon>Bacteria</taxon>
        <taxon>Bacillati</taxon>
        <taxon>Actinomycetota</taxon>
        <taxon>Actinomycetes</taxon>
        <taxon>Kitasatosporales</taxon>
        <taxon>Streptomycetaceae</taxon>
        <taxon>Streptomyces</taxon>
        <taxon>Streptomyces griseoincarnatus group</taxon>
    </lineage>
</organism>
<evidence type="ECO:0008006" key="3">
    <source>
        <dbReference type="Google" id="ProtNLM"/>
    </source>
</evidence>
<reference evidence="1 2" key="1">
    <citation type="journal article" date="2019" name="Int. J. Syst. Evol. Microbiol.">
        <title>The Global Catalogue of Microorganisms (GCM) 10K type strain sequencing project: providing services to taxonomists for standard genome sequencing and annotation.</title>
        <authorList>
            <consortium name="The Broad Institute Genomics Platform"/>
            <consortium name="The Broad Institute Genome Sequencing Center for Infectious Disease"/>
            <person name="Wu L."/>
            <person name="Ma J."/>
        </authorList>
    </citation>
    <scope>NUCLEOTIDE SEQUENCE [LARGE SCALE GENOMIC DNA]</scope>
    <source>
        <strain evidence="1 2">JCM 9650</strain>
    </source>
</reference>
<gene>
    <name evidence="1" type="ORF">GCM10010478_13270</name>
</gene>
<dbReference type="Proteomes" id="UP001501423">
    <property type="component" value="Unassembled WGS sequence"/>
</dbReference>